<feature type="compositionally biased region" description="Polar residues" evidence="1">
    <location>
        <begin position="222"/>
        <end position="239"/>
    </location>
</feature>
<feature type="compositionally biased region" description="Basic and acidic residues" evidence="1">
    <location>
        <begin position="109"/>
        <end position="121"/>
    </location>
</feature>
<dbReference type="EMBL" id="MU167340">
    <property type="protein sequence ID" value="KAG0142715.1"/>
    <property type="molecule type" value="Genomic_DNA"/>
</dbReference>
<feature type="region of interest" description="Disordered" evidence="1">
    <location>
        <begin position="198"/>
        <end position="274"/>
    </location>
</feature>
<organism evidence="3 4">
    <name type="scientific">Cronartium quercuum f. sp. fusiforme G11</name>
    <dbReference type="NCBI Taxonomy" id="708437"/>
    <lineage>
        <taxon>Eukaryota</taxon>
        <taxon>Fungi</taxon>
        <taxon>Dikarya</taxon>
        <taxon>Basidiomycota</taxon>
        <taxon>Pucciniomycotina</taxon>
        <taxon>Pucciniomycetes</taxon>
        <taxon>Pucciniales</taxon>
        <taxon>Coleosporiaceae</taxon>
        <taxon>Cronartium</taxon>
    </lineage>
</organism>
<evidence type="ECO:0000256" key="2">
    <source>
        <dbReference type="SAM" id="SignalP"/>
    </source>
</evidence>
<reference evidence="3" key="1">
    <citation type="submission" date="2013-11" db="EMBL/GenBank/DDBJ databases">
        <title>Genome sequence of the fusiform rust pathogen reveals effectors for host alternation and coevolution with pine.</title>
        <authorList>
            <consortium name="DOE Joint Genome Institute"/>
            <person name="Smith K."/>
            <person name="Pendleton A."/>
            <person name="Kubisiak T."/>
            <person name="Anderson C."/>
            <person name="Salamov A."/>
            <person name="Aerts A."/>
            <person name="Riley R."/>
            <person name="Clum A."/>
            <person name="Lindquist E."/>
            <person name="Ence D."/>
            <person name="Campbell M."/>
            <person name="Kronenberg Z."/>
            <person name="Feau N."/>
            <person name="Dhillon B."/>
            <person name="Hamelin R."/>
            <person name="Burleigh J."/>
            <person name="Smith J."/>
            <person name="Yandell M."/>
            <person name="Nelson C."/>
            <person name="Grigoriev I."/>
            <person name="Davis J."/>
        </authorList>
    </citation>
    <scope>NUCLEOTIDE SEQUENCE</scope>
    <source>
        <strain evidence="3">G11</strain>
    </source>
</reference>
<dbReference type="AlphaFoldDB" id="A0A9P6NFF1"/>
<gene>
    <name evidence="3" type="ORF">CROQUDRAFT_681172</name>
</gene>
<feature type="signal peptide" evidence="2">
    <location>
        <begin position="1"/>
        <end position="19"/>
    </location>
</feature>
<keyword evidence="2" id="KW-0732">Signal</keyword>
<keyword evidence="4" id="KW-1185">Reference proteome</keyword>
<evidence type="ECO:0000313" key="4">
    <source>
        <dbReference type="Proteomes" id="UP000886653"/>
    </source>
</evidence>
<accession>A0A9P6NFF1</accession>
<feature type="chain" id="PRO_5040357273" evidence="2">
    <location>
        <begin position="20"/>
        <end position="398"/>
    </location>
</feature>
<protein>
    <submittedName>
        <fullName evidence="3">Uncharacterized protein</fullName>
    </submittedName>
</protein>
<proteinExistence type="predicted"/>
<sequence length="398" mass="44497">MQLQFVCVCFQILCVVTRPMEITNASKEVTEGFENVLKADSNEIQQKMSEHKIGSSSLENEKYLETYNQGRSLALDSSKDETVDKMKFLKTDSPTSSAESKPAACLPHENTEQAKNPEDYSQRITDPGPPREGNVQPSNEVGNWSMDFGEKSNSVVNKKIKYLLEKIKLRDSRTKNTIDFDCHAEELGRRIKNSKFYKNTRDIVRSTGKSQPTQNKPKKTIIHSSGSPTNEGSGSSGQDSPAEDGFLKQTQEGVQQLQQEVDQSQQSLEQFQQGAQELQQAAGQYFQETQEPRPEVLLNDGLNTMMGGDEDTNNRVVEFFIALGKSPVKMYNWFKELEIELPELEGCGNCLAEVAGEVAKYTTKPILDCGECFCTFLGCCCEAILNGDNKDHHDPTLE</sequence>
<feature type="region of interest" description="Disordered" evidence="1">
    <location>
        <begin position="89"/>
        <end position="147"/>
    </location>
</feature>
<evidence type="ECO:0000313" key="3">
    <source>
        <dbReference type="EMBL" id="KAG0142715.1"/>
    </source>
</evidence>
<feature type="compositionally biased region" description="Low complexity" evidence="1">
    <location>
        <begin position="249"/>
        <end position="274"/>
    </location>
</feature>
<name>A0A9P6NFF1_9BASI</name>
<dbReference type="Proteomes" id="UP000886653">
    <property type="component" value="Unassembled WGS sequence"/>
</dbReference>
<evidence type="ECO:0000256" key="1">
    <source>
        <dbReference type="SAM" id="MobiDB-lite"/>
    </source>
</evidence>
<comment type="caution">
    <text evidence="3">The sequence shown here is derived from an EMBL/GenBank/DDBJ whole genome shotgun (WGS) entry which is preliminary data.</text>
</comment>